<protein>
    <submittedName>
        <fullName evidence="1">Uncharacterized protein</fullName>
    </submittedName>
</protein>
<organism evidence="1">
    <name type="scientific">Inoviridae sp. ct1ro12</name>
    <dbReference type="NCBI Taxonomy" id="2826756"/>
    <lineage>
        <taxon>Viruses</taxon>
        <taxon>Monodnaviria</taxon>
        <taxon>Loebvirae</taxon>
        <taxon>Hofneiviricota</taxon>
        <taxon>Faserviricetes</taxon>
        <taxon>Tubulavirales</taxon>
        <taxon>Inoviridae</taxon>
    </lineage>
</organism>
<name>A0A8S5R0J7_9VIRU</name>
<dbReference type="EMBL" id="BK015781">
    <property type="protein sequence ID" value="DAE24690.1"/>
    <property type="molecule type" value="Genomic_DNA"/>
</dbReference>
<sequence>MLFLSSNIFIYIYYILACIKSPQTPTFCNPVY</sequence>
<reference evidence="1" key="1">
    <citation type="journal article" date="2021" name="Proc. Natl. Acad. Sci. U.S.A.">
        <title>A Catalog of Tens of Thousands of Viruses from Human Metagenomes Reveals Hidden Associations with Chronic Diseases.</title>
        <authorList>
            <person name="Tisza M.J."/>
            <person name="Buck C.B."/>
        </authorList>
    </citation>
    <scope>NUCLEOTIDE SEQUENCE</scope>
    <source>
        <strain evidence="1">Ct1ro12</strain>
    </source>
</reference>
<accession>A0A8S5R0J7</accession>
<evidence type="ECO:0000313" key="1">
    <source>
        <dbReference type="EMBL" id="DAE24690.1"/>
    </source>
</evidence>
<proteinExistence type="predicted"/>